<dbReference type="GO" id="GO:0006508">
    <property type="term" value="P:proteolysis"/>
    <property type="evidence" value="ECO:0007669"/>
    <property type="project" value="UniProtKB-KW"/>
</dbReference>
<keyword evidence="4" id="KW-0378">Hydrolase</keyword>
<evidence type="ECO:0000256" key="1">
    <source>
        <dbReference type="ARBA" id="ARBA00001947"/>
    </source>
</evidence>
<dbReference type="STRING" id="391625.PPSIR1_36127"/>
<dbReference type="GO" id="GO:0005615">
    <property type="term" value="C:extracellular space"/>
    <property type="evidence" value="ECO:0007669"/>
    <property type="project" value="TreeGrafter"/>
</dbReference>
<evidence type="ECO:0000256" key="3">
    <source>
        <dbReference type="ARBA" id="ARBA00022670"/>
    </source>
</evidence>
<name>A6G204_9BACT</name>
<accession>A6G204</accession>
<comment type="similarity">
    <text evidence="2">Belongs to the peptidase M14 family.</text>
</comment>
<dbReference type="Proteomes" id="UP000005801">
    <property type="component" value="Unassembled WGS sequence"/>
</dbReference>
<reference evidence="8 9" key="1">
    <citation type="submission" date="2007-06" db="EMBL/GenBank/DDBJ databases">
        <authorList>
            <person name="Shimkets L."/>
            <person name="Ferriera S."/>
            <person name="Johnson J."/>
            <person name="Kravitz S."/>
            <person name="Beeson K."/>
            <person name="Sutton G."/>
            <person name="Rogers Y.-H."/>
            <person name="Friedman R."/>
            <person name="Frazier M."/>
            <person name="Venter J.C."/>
        </authorList>
    </citation>
    <scope>NUCLEOTIDE SEQUENCE [LARGE SCALE GENOMIC DNA]</scope>
    <source>
        <strain evidence="8 9">SIR-1</strain>
    </source>
</reference>
<evidence type="ECO:0000259" key="7">
    <source>
        <dbReference type="Pfam" id="PF00246"/>
    </source>
</evidence>
<keyword evidence="6" id="KW-0482">Metalloprotease</keyword>
<organism evidence="8 9">
    <name type="scientific">Plesiocystis pacifica SIR-1</name>
    <dbReference type="NCBI Taxonomy" id="391625"/>
    <lineage>
        <taxon>Bacteria</taxon>
        <taxon>Pseudomonadati</taxon>
        <taxon>Myxococcota</taxon>
        <taxon>Polyangia</taxon>
        <taxon>Nannocystales</taxon>
        <taxon>Nannocystaceae</taxon>
        <taxon>Plesiocystis</taxon>
    </lineage>
</organism>
<dbReference type="OrthoDB" id="5294005at2"/>
<keyword evidence="9" id="KW-1185">Reference proteome</keyword>
<dbReference type="PANTHER" id="PTHR11705">
    <property type="entry name" value="PROTEASE FAMILY M14 CARBOXYPEPTIDASE A,B"/>
    <property type="match status" value="1"/>
</dbReference>
<sequence length="370" mass="41690">MGAFAEAVRELPELADLNEVLALFGDRAETHVLATVRHSGIEFPIVGVVVGATRPDAPTLALVGGVHGLERIGTRVVLAGMRTIAQFLSWDRILNAALDDLRLVFLPLVNPVGLWLRRRSNGNGVDLMRNAPPHPDASGTPLVGGHRLSPRLPYYQGVPGQMEIEAQALCEFIREWVFPARASIALDVHSGFGTVDRLWFPYAYTRRPFPSLAEAYALERLLDDTLPNHVYVMEPVSRNYTVQGDLWDHLYDEHGGGRLWDRPTELERSARASQAHSVPRVPAYPGPFMPLTLELGSWLWVKKNPRQLFDVLGGFNPIRPHRLRRTLRRHLPLIEFLMRAVAGSPTWTGFDARERQRLESEAFRLWFTRG</sequence>
<dbReference type="PANTHER" id="PTHR11705:SF143">
    <property type="entry name" value="SLL0236 PROTEIN"/>
    <property type="match status" value="1"/>
</dbReference>
<dbReference type="InterPro" id="IPR000834">
    <property type="entry name" value="Peptidase_M14"/>
</dbReference>
<keyword evidence="3" id="KW-0645">Protease</keyword>
<evidence type="ECO:0000256" key="5">
    <source>
        <dbReference type="ARBA" id="ARBA00022833"/>
    </source>
</evidence>
<dbReference type="GO" id="GO:0008270">
    <property type="term" value="F:zinc ion binding"/>
    <property type="evidence" value="ECO:0007669"/>
    <property type="project" value="InterPro"/>
</dbReference>
<keyword evidence="5" id="KW-0862">Zinc</keyword>
<dbReference type="eggNOG" id="COG2866">
    <property type="taxonomic scope" value="Bacteria"/>
</dbReference>
<proteinExistence type="inferred from homology"/>
<dbReference type="Gene3D" id="3.40.630.10">
    <property type="entry name" value="Zn peptidases"/>
    <property type="match status" value="1"/>
</dbReference>
<dbReference type="EMBL" id="ABCS01000013">
    <property type="protein sequence ID" value="EDM80194.1"/>
    <property type="molecule type" value="Genomic_DNA"/>
</dbReference>
<feature type="domain" description="Peptidase M14" evidence="7">
    <location>
        <begin position="47"/>
        <end position="253"/>
    </location>
</feature>
<evidence type="ECO:0000313" key="8">
    <source>
        <dbReference type="EMBL" id="EDM80194.1"/>
    </source>
</evidence>
<gene>
    <name evidence="8" type="ORF">PPSIR1_36127</name>
</gene>
<evidence type="ECO:0000256" key="6">
    <source>
        <dbReference type="ARBA" id="ARBA00023049"/>
    </source>
</evidence>
<dbReference type="Pfam" id="PF00246">
    <property type="entry name" value="Peptidase_M14"/>
    <property type="match status" value="1"/>
</dbReference>
<dbReference type="RefSeq" id="WP_006970753.1">
    <property type="nucleotide sequence ID" value="NZ_ABCS01000013.1"/>
</dbReference>
<dbReference type="AlphaFoldDB" id="A6G204"/>
<evidence type="ECO:0000256" key="2">
    <source>
        <dbReference type="ARBA" id="ARBA00005988"/>
    </source>
</evidence>
<dbReference type="SUPFAM" id="SSF53187">
    <property type="entry name" value="Zn-dependent exopeptidases"/>
    <property type="match status" value="1"/>
</dbReference>
<dbReference type="GO" id="GO:0004181">
    <property type="term" value="F:metallocarboxypeptidase activity"/>
    <property type="evidence" value="ECO:0007669"/>
    <property type="project" value="InterPro"/>
</dbReference>
<evidence type="ECO:0000256" key="4">
    <source>
        <dbReference type="ARBA" id="ARBA00022801"/>
    </source>
</evidence>
<comment type="cofactor">
    <cofactor evidence="1">
        <name>Zn(2+)</name>
        <dbReference type="ChEBI" id="CHEBI:29105"/>
    </cofactor>
</comment>
<evidence type="ECO:0000313" key="9">
    <source>
        <dbReference type="Proteomes" id="UP000005801"/>
    </source>
</evidence>
<protein>
    <submittedName>
        <fullName evidence="8">Zinc-binding domain protein</fullName>
    </submittedName>
</protein>
<comment type="caution">
    <text evidence="8">The sequence shown here is derived from an EMBL/GenBank/DDBJ whole genome shotgun (WGS) entry which is preliminary data.</text>
</comment>